<protein>
    <recommendedName>
        <fullName evidence="2">DZANK-type domain-containing protein</fullName>
    </recommendedName>
</protein>
<evidence type="ECO:0000313" key="1">
    <source>
        <dbReference type="EMBL" id="KKK75516.1"/>
    </source>
</evidence>
<sequence>MSAKTSELSETRDIVCPYCNGNLTVSINCMSMPCSHCNKHIDIKAVLSPSAEKEKSSSKTRDIVCPYCNGNLTVSINCMSTPCSHCNKHINIKDVLSP</sequence>
<proteinExistence type="predicted"/>
<dbReference type="AlphaFoldDB" id="A0A0F9ATL1"/>
<gene>
    <name evidence="1" type="ORF">LCGC14_2872940</name>
</gene>
<comment type="caution">
    <text evidence="1">The sequence shown here is derived from an EMBL/GenBank/DDBJ whole genome shotgun (WGS) entry which is preliminary data.</text>
</comment>
<feature type="non-terminal residue" evidence="1">
    <location>
        <position position="98"/>
    </location>
</feature>
<name>A0A0F9ATL1_9ZZZZ</name>
<organism evidence="1">
    <name type="scientific">marine sediment metagenome</name>
    <dbReference type="NCBI Taxonomy" id="412755"/>
    <lineage>
        <taxon>unclassified sequences</taxon>
        <taxon>metagenomes</taxon>
        <taxon>ecological metagenomes</taxon>
    </lineage>
</organism>
<evidence type="ECO:0008006" key="2">
    <source>
        <dbReference type="Google" id="ProtNLM"/>
    </source>
</evidence>
<reference evidence="1" key="1">
    <citation type="journal article" date="2015" name="Nature">
        <title>Complex archaea that bridge the gap between prokaryotes and eukaryotes.</title>
        <authorList>
            <person name="Spang A."/>
            <person name="Saw J.H."/>
            <person name="Jorgensen S.L."/>
            <person name="Zaremba-Niedzwiedzka K."/>
            <person name="Martijn J."/>
            <person name="Lind A.E."/>
            <person name="van Eijk R."/>
            <person name="Schleper C."/>
            <person name="Guy L."/>
            <person name="Ettema T.J."/>
        </authorList>
    </citation>
    <scope>NUCLEOTIDE SEQUENCE</scope>
</reference>
<dbReference type="EMBL" id="LAZR01055829">
    <property type="protein sequence ID" value="KKK75516.1"/>
    <property type="molecule type" value="Genomic_DNA"/>
</dbReference>
<accession>A0A0F9ATL1</accession>